<keyword evidence="2" id="KW-1185">Reference proteome</keyword>
<accession>A0AA96ZVJ5</accession>
<sequence length="51" mass="5683">MKQCIDIPKAKVWLNPIEMTAPGIFCLSGLNCRRMLYGTAFPKCLVPASRV</sequence>
<name>A0AA96ZVJ5_9EURY</name>
<dbReference type="EMBL" id="CP131061">
    <property type="protein sequence ID" value="WNY26915.1"/>
    <property type="molecule type" value="Genomic_DNA"/>
</dbReference>
<evidence type="ECO:0000313" key="1">
    <source>
        <dbReference type="EMBL" id="WNY26915.1"/>
    </source>
</evidence>
<evidence type="ECO:0000313" key="2">
    <source>
        <dbReference type="Proteomes" id="UP001304970"/>
    </source>
</evidence>
<proteinExistence type="predicted"/>
<dbReference type="AlphaFoldDB" id="A0AA96ZVJ5"/>
<organism evidence="1 2">
    <name type="scientific">Methanolapillus ohkumae</name>
    <dbReference type="NCBI Taxonomy" id="3028298"/>
    <lineage>
        <taxon>Archaea</taxon>
        <taxon>Methanobacteriati</taxon>
        <taxon>Methanobacteriota</taxon>
        <taxon>Stenosarchaea group</taxon>
        <taxon>Methanomicrobia</taxon>
        <taxon>Methanosarcinales</taxon>
        <taxon>Methanosarcinaceae</taxon>
        <taxon>Methanolapillus</taxon>
    </lineage>
</organism>
<dbReference type="Proteomes" id="UP001304970">
    <property type="component" value="Chromosome"/>
</dbReference>
<gene>
    <name evidence="1" type="ORF">MsAm2_06980</name>
</gene>
<protein>
    <submittedName>
        <fullName evidence="1">Uncharacterized protein</fullName>
    </submittedName>
</protein>
<reference evidence="1 2" key="1">
    <citation type="submission" date="2023-07" db="EMBL/GenBank/DDBJ databases">
        <title>Closed genome sequence of Methanosarcinaceae archaeon Am2.</title>
        <authorList>
            <person name="Poehlein A."/>
            <person name="Protasov E."/>
            <person name="Platt K."/>
            <person name="Reeh H."/>
            <person name="Daniel R."/>
            <person name="Brune A."/>
        </authorList>
    </citation>
    <scope>NUCLEOTIDE SEQUENCE [LARGE SCALE GENOMIC DNA]</scope>
    <source>
        <strain evidence="1 2">Am2</strain>
    </source>
</reference>